<dbReference type="Proteomes" id="UP000033567">
    <property type="component" value="Unassembled WGS sequence"/>
</dbReference>
<dbReference type="SUPFAM" id="SSF53474">
    <property type="entry name" value="alpha/beta-Hydrolases"/>
    <property type="match status" value="1"/>
</dbReference>
<dbReference type="PATRIC" id="fig|1684.5.peg.70"/>
<protein>
    <submittedName>
        <fullName evidence="2">Putative lysophospholipase</fullName>
    </submittedName>
</protein>
<evidence type="ECO:0000313" key="3">
    <source>
        <dbReference type="Proteomes" id="UP000033567"/>
    </source>
</evidence>
<keyword evidence="3" id="KW-1185">Reference proteome</keyword>
<accession>A0A0F4L463</accession>
<comment type="caution">
    <text evidence="2">The sequence shown here is derived from an EMBL/GenBank/DDBJ whole genome shotgun (WGS) entry which is preliminary data.</text>
</comment>
<dbReference type="Pfam" id="PF12146">
    <property type="entry name" value="Hydrolase_4"/>
    <property type="match status" value="1"/>
</dbReference>
<organism evidence="2 3">
    <name type="scientific">Bifidobacterium mellis</name>
    <dbReference type="NCBI Taxonomy" id="1293823"/>
    <lineage>
        <taxon>Bacteria</taxon>
        <taxon>Bacillati</taxon>
        <taxon>Actinomycetota</taxon>
        <taxon>Actinomycetes</taxon>
        <taxon>Bifidobacteriales</taxon>
        <taxon>Bifidobacteriaceae</taxon>
        <taxon>Bifidobacterium</taxon>
    </lineage>
</organism>
<dbReference type="InterPro" id="IPR051044">
    <property type="entry name" value="MAG_DAG_Lipase"/>
</dbReference>
<evidence type="ECO:0000313" key="2">
    <source>
        <dbReference type="EMBL" id="KJY52391.1"/>
    </source>
</evidence>
<evidence type="ECO:0000259" key="1">
    <source>
        <dbReference type="Pfam" id="PF12146"/>
    </source>
</evidence>
<feature type="domain" description="Serine aminopeptidase S33" evidence="1">
    <location>
        <begin position="80"/>
        <end position="335"/>
    </location>
</feature>
<dbReference type="AlphaFoldDB" id="A0A0F4L463"/>
<dbReference type="InterPro" id="IPR029058">
    <property type="entry name" value="AB_hydrolase_fold"/>
</dbReference>
<dbReference type="EMBL" id="JWMF01000002">
    <property type="protein sequence ID" value="KJY52391.1"/>
    <property type="molecule type" value="Genomic_DNA"/>
</dbReference>
<dbReference type="InterPro" id="IPR022742">
    <property type="entry name" value="Hydrolase_4"/>
</dbReference>
<gene>
    <name evidence="2" type="ORF">JF70_00670</name>
</gene>
<dbReference type="Gene3D" id="3.40.50.1820">
    <property type="entry name" value="alpha/beta hydrolase"/>
    <property type="match status" value="1"/>
</dbReference>
<dbReference type="RefSeq" id="WP_045934846.1">
    <property type="nucleotide sequence ID" value="NZ_KQ033884.1"/>
</dbReference>
<sequence>MSVQLVEERRYDQIMKDRVLPDLASCRSDGWMISHDGGEDGGTLLDKAHLGGVDPSRLLHYVCYDRTLFRQGAVESGSARVRGAVIISFGFSEFADKYQEMAWYFLMQGYSVCIPEHWGHGFSGRGVNDPSLIWVDHWQRYVADLAAFCSQVGQQYAQDNPMMLYAHSMGGGVAARMLETFPSLIDKAVLSSPMIAPRTGFMPSVAWTATNAACMMGRSRSMAPGFGPFLPELDMGKYPNGSQARVAWTHKLRAKELHYQTSAATFGWVRESLEMSRAILRPDRCSRVETPILLFQAQPDRFVLPMPQNRFVDQVQQGGCQATLVRIPGSMHELYQMPDKVLRPYLERIFDFFDQPWRLADDR</sequence>
<proteinExistence type="predicted"/>
<reference evidence="2 3" key="1">
    <citation type="submission" date="2014-12" db="EMBL/GenBank/DDBJ databases">
        <title>Comparative genomics of the lactic acid bacteria isolated from the honey bee gut.</title>
        <authorList>
            <person name="Ellegaard K.M."/>
            <person name="Tamarit D."/>
            <person name="Javelind E."/>
            <person name="Olofsson T."/>
            <person name="Andersson S.G."/>
            <person name="Vasquez A."/>
        </authorList>
    </citation>
    <scope>NUCLEOTIDE SEQUENCE [LARGE SCALE GENOMIC DNA]</scope>
    <source>
        <strain evidence="2 3">Bin7</strain>
    </source>
</reference>
<dbReference type="PANTHER" id="PTHR11614">
    <property type="entry name" value="PHOSPHOLIPASE-RELATED"/>
    <property type="match status" value="1"/>
</dbReference>
<name>A0A0F4L463_9BIFI</name>